<reference evidence="2" key="1">
    <citation type="submission" date="2022-12" db="EMBL/GenBank/DDBJ databases">
        <authorList>
            <person name="Krivoruchko A.V."/>
            <person name="Elkin A."/>
        </authorList>
    </citation>
    <scope>NUCLEOTIDE SEQUENCE</scope>
    <source>
        <strain evidence="2">IEGM 1388</strain>
    </source>
</reference>
<dbReference type="SUPFAM" id="SSF53335">
    <property type="entry name" value="S-adenosyl-L-methionine-dependent methyltransferases"/>
    <property type="match status" value="1"/>
</dbReference>
<name>A0ABT4MP31_GORRU</name>
<dbReference type="InterPro" id="IPR041497">
    <property type="entry name" value="Thump-like"/>
</dbReference>
<evidence type="ECO:0000259" key="1">
    <source>
        <dbReference type="Pfam" id="PF18096"/>
    </source>
</evidence>
<protein>
    <submittedName>
        <fullName evidence="2">Class I SAM-dependent methyltransferase</fullName>
    </submittedName>
</protein>
<keyword evidence="3" id="KW-1185">Reference proteome</keyword>
<accession>A0ABT4MP31</accession>
<keyword evidence="2" id="KW-0489">Methyltransferase</keyword>
<dbReference type="EMBL" id="JAPWIE010000001">
    <property type="protein sequence ID" value="MCZ4548758.1"/>
    <property type="molecule type" value="Genomic_DNA"/>
</dbReference>
<dbReference type="GO" id="GO:0032259">
    <property type="term" value="P:methylation"/>
    <property type="evidence" value="ECO:0007669"/>
    <property type="project" value="UniProtKB-KW"/>
</dbReference>
<dbReference type="Proteomes" id="UP001067235">
    <property type="component" value="Unassembled WGS sequence"/>
</dbReference>
<organism evidence="2 3">
    <name type="scientific">Gordonia rubripertincta</name>
    <name type="common">Rhodococcus corallinus</name>
    <dbReference type="NCBI Taxonomy" id="36822"/>
    <lineage>
        <taxon>Bacteria</taxon>
        <taxon>Bacillati</taxon>
        <taxon>Actinomycetota</taxon>
        <taxon>Actinomycetes</taxon>
        <taxon>Mycobacteriales</taxon>
        <taxon>Gordoniaceae</taxon>
        <taxon>Gordonia</taxon>
    </lineage>
</organism>
<dbReference type="InterPro" id="IPR029063">
    <property type="entry name" value="SAM-dependent_MTases_sf"/>
</dbReference>
<sequence>MGYDFTIDDVAFLRSESGRRALEFANSLALQSDTMLADIEKLSRRFPDHQAALAETVTCRRKAAGKLRDPGRLLLTNDALQQATAYPVAEHRAAEIADRYPGATVHDVTCSIGADLAALTAAEGIAGAIGSDLDLVRLAMAAHNVPAAMLARADALTPTSDADVVIADPARRSGGRRSFRIEDTEPPLLEVLAVYAGRPLVVKSAPGVDYRLLRDRYGFAGEVQLVSLNGGVREACLWSQPSPGVRRRATVIRTGGGSFEITDAADDTADVDDAGTWIMDPDGAVIRAGLVRHFAKLHGLWQLDPQIAYLSGDALPVGERGWRVIEQMGFSEKNLKRRLAELDCGTVEIMVRGVDLDPDRLRKRLKLKGSRSLAVVITRIGRAGAMFICEAGVRQT</sequence>
<evidence type="ECO:0000313" key="3">
    <source>
        <dbReference type="Proteomes" id="UP001067235"/>
    </source>
</evidence>
<evidence type="ECO:0000313" key="2">
    <source>
        <dbReference type="EMBL" id="MCZ4548758.1"/>
    </source>
</evidence>
<keyword evidence="2" id="KW-0808">Transferase</keyword>
<proteinExistence type="predicted"/>
<dbReference type="RefSeq" id="WP_301569253.1">
    <property type="nucleotide sequence ID" value="NZ_JAPWIE010000001.1"/>
</dbReference>
<gene>
    <name evidence="2" type="ORF">O4213_02105</name>
</gene>
<dbReference type="GO" id="GO:0008168">
    <property type="term" value="F:methyltransferase activity"/>
    <property type="evidence" value="ECO:0007669"/>
    <property type="project" value="UniProtKB-KW"/>
</dbReference>
<comment type="caution">
    <text evidence="2">The sequence shown here is derived from an EMBL/GenBank/DDBJ whole genome shotgun (WGS) entry which is preliminary data.</text>
</comment>
<dbReference type="Pfam" id="PF18096">
    <property type="entry name" value="Thump_like"/>
    <property type="match status" value="1"/>
</dbReference>
<feature type="domain" description="THUMP-like" evidence="1">
    <location>
        <begin position="320"/>
        <end position="390"/>
    </location>
</feature>
<dbReference type="Gene3D" id="3.40.50.150">
    <property type="entry name" value="Vaccinia Virus protein VP39"/>
    <property type="match status" value="1"/>
</dbReference>